<evidence type="ECO:0000256" key="1">
    <source>
        <dbReference type="SAM" id="Coils"/>
    </source>
</evidence>
<proteinExistence type="predicted"/>
<accession>A0A7S4NBN6</accession>
<feature type="compositionally biased region" description="Polar residues" evidence="2">
    <location>
        <begin position="11"/>
        <end position="44"/>
    </location>
</feature>
<feature type="region of interest" description="Disordered" evidence="2">
    <location>
        <begin position="1"/>
        <end position="78"/>
    </location>
</feature>
<evidence type="ECO:0000256" key="2">
    <source>
        <dbReference type="SAM" id="MobiDB-lite"/>
    </source>
</evidence>
<gene>
    <name evidence="3" type="ORF">OAUR00152_LOCUS35530</name>
</gene>
<organism evidence="3">
    <name type="scientific">Odontella aurita</name>
    <dbReference type="NCBI Taxonomy" id="265563"/>
    <lineage>
        <taxon>Eukaryota</taxon>
        <taxon>Sar</taxon>
        <taxon>Stramenopiles</taxon>
        <taxon>Ochrophyta</taxon>
        <taxon>Bacillariophyta</taxon>
        <taxon>Mediophyceae</taxon>
        <taxon>Biddulphiophycidae</taxon>
        <taxon>Eupodiscales</taxon>
        <taxon>Odontellaceae</taxon>
        <taxon>Odontella</taxon>
    </lineage>
</organism>
<sequence length="360" mass="39833">MDTPEAAETSLGEQGQAPDTTSQSRPRSSSIDQSASCHEPSTVQVEGGHTNGIGRVRSSDESGIVMGVEDHRRNPRRSVRRSCTMDMVNTRIFPDGTNPLGHCIAVPADPSARGGGGPSARPLPRASAMTVKTQRESVDKTNAKVLRMAARIRRRRRSSCGGGCRASAGSIPSVGNENSGDWGCAPEDAMNEEESMSVGFTSVDIREYPVRCGDSPFCSSGPPLTISWESRESFSYPLDTYETSQSSGRARDKREMIIPPDERMRMLRDEGHSFQEVYRCAREAEVTREKVFQSMCQSQMADKLVEGMERSKRALGNVFRKKKKEEERRMIKKFLEESKKAEEVQSRALEESRVRDCPAA</sequence>
<dbReference type="EMBL" id="HBKQ01051491">
    <property type="protein sequence ID" value="CAE2277148.1"/>
    <property type="molecule type" value="Transcribed_RNA"/>
</dbReference>
<protein>
    <submittedName>
        <fullName evidence="3">Uncharacterized protein</fullName>
    </submittedName>
</protein>
<keyword evidence="1" id="KW-0175">Coiled coil</keyword>
<evidence type="ECO:0000313" key="3">
    <source>
        <dbReference type="EMBL" id="CAE2277148.1"/>
    </source>
</evidence>
<reference evidence="3" key="1">
    <citation type="submission" date="2021-01" db="EMBL/GenBank/DDBJ databases">
        <authorList>
            <person name="Corre E."/>
            <person name="Pelletier E."/>
            <person name="Niang G."/>
            <person name="Scheremetjew M."/>
            <person name="Finn R."/>
            <person name="Kale V."/>
            <person name="Holt S."/>
            <person name="Cochrane G."/>
            <person name="Meng A."/>
            <person name="Brown T."/>
            <person name="Cohen L."/>
        </authorList>
    </citation>
    <scope>NUCLEOTIDE SEQUENCE</scope>
    <source>
        <strain evidence="3">Isolate 1302-5</strain>
    </source>
</reference>
<name>A0A7S4NBN6_9STRA</name>
<dbReference type="AlphaFoldDB" id="A0A7S4NBN6"/>
<feature type="coiled-coil region" evidence="1">
    <location>
        <begin position="324"/>
        <end position="352"/>
    </location>
</feature>